<accession>Q0USJ6</accession>
<dbReference type="AlphaFoldDB" id="Q0USJ6"/>
<name>Q0USJ6_PHANO</name>
<evidence type="ECO:0000313" key="2">
    <source>
        <dbReference type="Proteomes" id="UP000001055"/>
    </source>
</evidence>
<dbReference type="RefSeq" id="XP_001795675.1">
    <property type="nucleotide sequence ID" value="XM_001795623.1"/>
</dbReference>
<dbReference type="GeneID" id="5972550"/>
<sequence length="489" mass="54765">MSTFEKTWRPEFTRRSSATDTSFWTSAAYQEFEKDISFDDLFYNFDAAYCPQTSVPKDEDSYKASSPLPDYRSLANTINLTYEPLSQPGEHNATSFLGEERLFATLVRAPCHATSTEIPKASLAPSASTLSQNSQAEPDFLVCDACSTCFTGAYRSANLARHIRQMNHGYPRSERPFAPLRADIKHHSRASLCGKHDLEPDGIPLPGQHTASCLCRGTVYPMLIHESASDLGMKDIQSVYALKDSEKKTSRFDTEVQMLRMLEWSKTPIRSMGRQREWRVEEKQNSSCNFVHHGYKAIHNCKPIWSWMFLTLILSASQVVYCLALRNFEICQGASTGSCGPSLESDFILDKLWAHMNSWSYEIRGALPASLLGHMKSPSPFAFACIAFLYCTTVFIQQRINIADRYQYVSVVTGAMIGLGLLASSVAISDGRPRTTSTLAFSVSVSMLLGACADSIRSTILCHRKMHLRSETDEWMQSSMLEPEKGRAE</sequence>
<dbReference type="KEGG" id="pno:SNOG_05268"/>
<dbReference type="VEuPathDB" id="FungiDB:JI435_052680"/>
<organism evidence="1 2">
    <name type="scientific">Phaeosphaeria nodorum (strain SN15 / ATCC MYA-4574 / FGSC 10173)</name>
    <name type="common">Glume blotch fungus</name>
    <name type="synonym">Parastagonospora nodorum</name>
    <dbReference type="NCBI Taxonomy" id="321614"/>
    <lineage>
        <taxon>Eukaryota</taxon>
        <taxon>Fungi</taxon>
        <taxon>Dikarya</taxon>
        <taxon>Ascomycota</taxon>
        <taxon>Pezizomycotina</taxon>
        <taxon>Dothideomycetes</taxon>
        <taxon>Pleosporomycetidae</taxon>
        <taxon>Pleosporales</taxon>
        <taxon>Pleosporineae</taxon>
        <taxon>Phaeosphaeriaceae</taxon>
        <taxon>Parastagonospora</taxon>
    </lineage>
</organism>
<gene>
    <name evidence="1" type="ORF">SNOG_05268</name>
</gene>
<dbReference type="InParanoid" id="Q0USJ6"/>
<protein>
    <submittedName>
        <fullName evidence="1">Uncharacterized protein</fullName>
    </submittedName>
</protein>
<dbReference type="Proteomes" id="UP000001055">
    <property type="component" value="Unassembled WGS sequence"/>
</dbReference>
<dbReference type="EMBL" id="CH445331">
    <property type="protein sequence ID" value="EAT87659.1"/>
    <property type="molecule type" value="Genomic_DNA"/>
</dbReference>
<evidence type="ECO:0000313" key="1">
    <source>
        <dbReference type="EMBL" id="EAT87659.1"/>
    </source>
</evidence>
<dbReference type="HOGENOM" id="CLU_557893_0_0_1"/>
<proteinExistence type="predicted"/>
<reference evidence="2" key="1">
    <citation type="journal article" date="2007" name="Plant Cell">
        <title>Dothideomycete-plant interactions illuminated by genome sequencing and EST analysis of the wheat pathogen Stagonospora nodorum.</title>
        <authorList>
            <person name="Hane J.K."/>
            <person name="Lowe R.G."/>
            <person name="Solomon P.S."/>
            <person name="Tan K.C."/>
            <person name="Schoch C.L."/>
            <person name="Spatafora J.W."/>
            <person name="Crous P.W."/>
            <person name="Kodira C."/>
            <person name="Birren B.W."/>
            <person name="Galagan J.E."/>
            <person name="Torriani S.F."/>
            <person name="McDonald B.A."/>
            <person name="Oliver R.P."/>
        </authorList>
    </citation>
    <scope>NUCLEOTIDE SEQUENCE [LARGE SCALE GENOMIC DNA]</scope>
    <source>
        <strain evidence="2">SN15 / ATCC MYA-4574 / FGSC 10173</strain>
    </source>
</reference>